<evidence type="ECO:0000313" key="4">
    <source>
        <dbReference type="Proteomes" id="UP000469452"/>
    </source>
</evidence>
<evidence type="ECO:0000313" key="3">
    <source>
        <dbReference type="EMBL" id="KAF0752004.1"/>
    </source>
</evidence>
<sequence>MKVALLGLAAAITVVAQDNSYNQQPSQYPQPSTGYGGYSDDTDEPSRYGSKPTRKPSSYHTKKPTSGYGDDNDAPSGYGSKLTRKPSSGYADKDISGYAMLGYGTKAPAGYSKETRTPKPRPTADPKKPFNQFYDNLKLCKAEGDLALCIATSQSRHDCLGDRRVKSCTSQFVTGLCSELATTTTGAYDTGYFKATTDSCVDAALADSLLVYNRMLREVNTALSITTQFDQWTFTAVK</sequence>
<feature type="chain" id="PRO_5025353766" evidence="2">
    <location>
        <begin position="17"/>
        <end position="238"/>
    </location>
</feature>
<dbReference type="EMBL" id="VJMI01011722">
    <property type="protein sequence ID" value="KAF0752004.1"/>
    <property type="molecule type" value="Genomic_DNA"/>
</dbReference>
<dbReference type="AlphaFoldDB" id="A0A6A5AHX6"/>
<name>A0A6A5AHX6_APHAT</name>
<gene>
    <name evidence="3" type="ORF">AaE_006194</name>
</gene>
<feature type="region of interest" description="Disordered" evidence="1">
    <location>
        <begin position="16"/>
        <end position="88"/>
    </location>
</feature>
<proteinExistence type="predicted"/>
<protein>
    <submittedName>
        <fullName evidence="3">Uncharacterized protein</fullName>
    </submittedName>
</protein>
<evidence type="ECO:0000256" key="2">
    <source>
        <dbReference type="SAM" id="SignalP"/>
    </source>
</evidence>
<feature type="region of interest" description="Disordered" evidence="1">
    <location>
        <begin position="109"/>
        <end position="128"/>
    </location>
</feature>
<feature type="non-terminal residue" evidence="3">
    <location>
        <position position="238"/>
    </location>
</feature>
<feature type="compositionally biased region" description="Basic and acidic residues" evidence="1">
    <location>
        <begin position="113"/>
        <end position="128"/>
    </location>
</feature>
<dbReference type="VEuPathDB" id="FungiDB:H257_03803"/>
<reference evidence="3 4" key="1">
    <citation type="submission" date="2019-06" db="EMBL/GenBank/DDBJ databases">
        <title>Genomics analysis of Aphanomyces spp. identifies a new class of oomycete effector associated with host adaptation.</title>
        <authorList>
            <person name="Gaulin E."/>
        </authorList>
    </citation>
    <scope>NUCLEOTIDE SEQUENCE [LARGE SCALE GENOMIC DNA]</scope>
    <source>
        <strain evidence="3 4">E</strain>
    </source>
</reference>
<accession>A0A6A5AHX6</accession>
<organism evidence="3 4">
    <name type="scientific">Aphanomyces astaci</name>
    <name type="common">Crayfish plague agent</name>
    <dbReference type="NCBI Taxonomy" id="112090"/>
    <lineage>
        <taxon>Eukaryota</taxon>
        <taxon>Sar</taxon>
        <taxon>Stramenopiles</taxon>
        <taxon>Oomycota</taxon>
        <taxon>Saprolegniomycetes</taxon>
        <taxon>Saprolegniales</taxon>
        <taxon>Verrucalvaceae</taxon>
        <taxon>Aphanomyces</taxon>
    </lineage>
</organism>
<feature type="compositionally biased region" description="Low complexity" evidence="1">
    <location>
        <begin position="19"/>
        <end position="32"/>
    </location>
</feature>
<comment type="caution">
    <text evidence="3">The sequence shown here is derived from an EMBL/GenBank/DDBJ whole genome shotgun (WGS) entry which is preliminary data.</text>
</comment>
<dbReference type="Proteomes" id="UP000469452">
    <property type="component" value="Unassembled WGS sequence"/>
</dbReference>
<keyword evidence="2" id="KW-0732">Signal</keyword>
<feature type="signal peptide" evidence="2">
    <location>
        <begin position="1"/>
        <end position="16"/>
    </location>
</feature>
<evidence type="ECO:0000256" key="1">
    <source>
        <dbReference type="SAM" id="MobiDB-lite"/>
    </source>
</evidence>